<accession>A0AAD4LH30</accession>
<evidence type="ECO:0000259" key="2">
    <source>
        <dbReference type="PROSITE" id="PS50144"/>
    </source>
</evidence>
<dbReference type="Gene3D" id="3.30.710.10">
    <property type="entry name" value="Potassium Channel Kv1.1, Chain A"/>
    <property type="match status" value="2"/>
</dbReference>
<dbReference type="PROSITE" id="PS50144">
    <property type="entry name" value="MATH"/>
    <property type="match status" value="1"/>
</dbReference>
<feature type="compositionally biased region" description="Basic and acidic residues" evidence="1">
    <location>
        <begin position="293"/>
        <end position="306"/>
    </location>
</feature>
<feature type="compositionally biased region" description="Acidic residues" evidence="1">
    <location>
        <begin position="274"/>
        <end position="289"/>
    </location>
</feature>
<organism evidence="3 4">
    <name type="scientific">Lactarius akahatsu</name>
    <dbReference type="NCBI Taxonomy" id="416441"/>
    <lineage>
        <taxon>Eukaryota</taxon>
        <taxon>Fungi</taxon>
        <taxon>Dikarya</taxon>
        <taxon>Basidiomycota</taxon>
        <taxon>Agaricomycotina</taxon>
        <taxon>Agaricomycetes</taxon>
        <taxon>Russulales</taxon>
        <taxon>Russulaceae</taxon>
        <taxon>Lactarius</taxon>
    </lineage>
</organism>
<feature type="region of interest" description="Disordered" evidence="1">
    <location>
        <begin position="267"/>
        <end position="363"/>
    </location>
</feature>
<dbReference type="InterPro" id="IPR002083">
    <property type="entry name" value="MATH/TRAF_dom"/>
</dbReference>
<dbReference type="EMBL" id="JAKELL010000039">
    <property type="protein sequence ID" value="KAH8989126.1"/>
    <property type="molecule type" value="Genomic_DNA"/>
</dbReference>
<sequence>MEAIEFQESNSIVFEWTLRGLKNLFESSKGEAKSKVTKSAKFGGGRWQVLFYANSGPPYTSTDSGGTSSGGYMSLFLSCEPTQEEKDAAYNGRWVREGLYRFSFELHSLKKKELFHVKEAHNHSFSHATANWGWAQFSRRDAAYYTKNVVRSNDAFVITCTISSTPGPPTSSPTAHKSLVPKDLLESVGQLLDDPVYSDIEFILPSRNPRARASRRIYATKRLLSRADYFDSMFNAGFVEASSDTSTFEIAGDTNLDNVDTASEYTALGAHPEDSDEEDEAYDPGESDSDPPNSDHEPEDIPHDFLEPGINVTAEELEGGDDGGEGEDEKPRNVRQKVVHPSSPRGANARILPRSAATATDRDVPGPPKLRVVMKDVAYATYRAVLYYLYTDRIRFAPLSSSFLSSCSPGATCEQIPNDSQASLGPVTRTGSAEVNAGASSRREWIQEWERGNPGHPVPCSAKAVYKLADKLGLAELKSRAFEHITKSLTVENVPYEVFSTFSATFEVVRKVEVKYFLDHWAEIRSSDAMRSVWHQIRLGRHPGFEEVWPVIATHLEFKPQNSGAGSDREDSNRQS</sequence>
<dbReference type="PANTHER" id="PTHR24413">
    <property type="entry name" value="SPECKLE-TYPE POZ PROTEIN"/>
    <property type="match status" value="1"/>
</dbReference>
<dbReference type="CDD" id="cd00121">
    <property type="entry name" value="MATH"/>
    <property type="match status" value="1"/>
</dbReference>
<name>A0AAD4LH30_9AGAM</name>
<proteinExistence type="predicted"/>
<dbReference type="Pfam" id="PF00917">
    <property type="entry name" value="MATH"/>
    <property type="match status" value="1"/>
</dbReference>
<protein>
    <recommendedName>
        <fullName evidence="2">MATH domain-containing protein</fullName>
    </recommendedName>
</protein>
<dbReference type="InterPro" id="IPR008974">
    <property type="entry name" value="TRAF-like"/>
</dbReference>
<dbReference type="SUPFAM" id="SSF54695">
    <property type="entry name" value="POZ domain"/>
    <property type="match status" value="1"/>
</dbReference>
<reference evidence="3" key="1">
    <citation type="submission" date="2022-01" db="EMBL/GenBank/DDBJ databases">
        <title>Comparative genomics reveals a dynamic genome evolution in the ectomycorrhizal milk-cap (Lactarius) mushrooms.</title>
        <authorList>
            <consortium name="DOE Joint Genome Institute"/>
            <person name="Lebreton A."/>
            <person name="Tang N."/>
            <person name="Kuo A."/>
            <person name="LaButti K."/>
            <person name="Drula E."/>
            <person name="Barry K."/>
            <person name="Clum A."/>
            <person name="Lipzen A."/>
            <person name="Mousain D."/>
            <person name="Ng V."/>
            <person name="Wang R."/>
            <person name="Wang X."/>
            <person name="Dai Y."/>
            <person name="Henrissat B."/>
            <person name="Grigoriev I.V."/>
            <person name="Guerin-Laguette A."/>
            <person name="Yu F."/>
            <person name="Martin F.M."/>
        </authorList>
    </citation>
    <scope>NUCLEOTIDE SEQUENCE</scope>
    <source>
        <strain evidence="3">QP</strain>
    </source>
</reference>
<evidence type="ECO:0000256" key="1">
    <source>
        <dbReference type="SAM" id="MobiDB-lite"/>
    </source>
</evidence>
<dbReference type="AlphaFoldDB" id="A0AAD4LH30"/>
<comment type="caution">
    <text evidence="3">The sequence shown here is derived from an EMBL/GenBank/DDBJ whole genome shotgun (WGS) entry which is preliminary data.</text>
</comment>
<dbReference type="InterPro" id="IPR011333">
    <property type="entry name" value="SKP1/BTB/POZ_sf"/>
</dbReference>
<feature type="domain" description="MATH" evidence="2">
    <location>
        <begin position="11"/>
        <end position="162"/>
    </location>
</feature>
<dbReference type="SUPFAM" id="SSF49599">
    <property type="entry name" value="TRAF domain-like"/>
    <property type="match status" value="1"/>
</dbReference>
<dbReference type="Gene3D" id="2.60.210.10">
    <property type="entry name" value="Apoptosis, Tumor Necrosis Factor Receptor Associated Protein 2, Chain A"/>
    <property type="match status" value="1"/>
</dbReference>
<evidence type="ECO:0000313" key="4">
    <source>
        <dbReference type="Proteomes" id="UP001201163"/>
    </source>
</evidence>
<gene>
    <name evidence="3" type="ORF">EDB92DRAFT_1869855</name>
</gene>
<dbReference type="Proteomes" id="UP001201163">
    <property type="component" value="Unassembled WGS sequence"/>
</dbReference>
<evidence type="ECO:0000313" key="3">
    <source>
        <dbReference type="EMBL" id="KAH8989126.1"/>
    </source>
</evidence>
<feature type="compositionally biased region" description="Acidic residues" evidence="1">
    <location>
        <begin position="315"/>
        <end position="328"/>
    </location>
</feature>
<keyword evidence="4" id="KW-1185">Reference proteome</keyword>